<evidence type="ECO:0000313" key="2">
    <source>
        <dbReference type="Proteomes" id="UP001430804"/>
    </source>
</evidence>
<dbReference type="PANTHER" id="PTHR35802:SF1">
    <property type="entry name" value="PROTEASE SYNTHASE AND SPORULATION PROTEIN PAI 2"/>
    <property type="match status" value="1"/>
</dbReference>
<evidence type="ECO:0000313" key="1">
    <source>
        <dbReference type="EMBL" id="MBW3098799.1"/>
    </source>
</evidence>
<proteinExistence type="predicted"/>
<name>A0ABS6WS56_9HYPH</name>
<organism evidence="1 2">
    <name type="scientific">Pseudohoeflea coraliihabitans</name>
    <dbReference type="NCBI Taxonomy" id="2860393"/>
    <lineage>
        <taxon>Bacteria</taxon>
        <taxon>Pseudomonadati</taxon>
        <taxon>Pseudomonadota</taxon>
        <taxon>Alphaproteobacteria</taxon>
        <taxon>Hyphomicrobiales</taxon>
        <taxon>Rhizobiaceae</taxon>
        <taxon>Pseudohoeflea</taxon>
    </lineage>
</organism>
<accession>A0ABS6WS56</accession>
<dbReference type="InterPro" id="IPR007396">
    <property type="entry name" value="TR_PAI2-type"/>
</dbReference>
<dbReference type="RefSeq" id="WP_219203110.1">
    <property type="nucleotide sequence ID" value="NZ_JAHWQX010000004.1"/>
</dbReference>
<dbReference type="PIRSF" id="PIRSF010372">
    <property type="entry name" value="PaiB"/>
    <property type="match status" value="1"/>
</dbReference>
<protein>
    <submittedName>
        <fullName evidence="1">FMN-binding negative transcriptional regulator</fullName>
    </submittedName>
</protein>
<dbReference type="EMBL" id="JAHWQX010000004">
    <property type="protein sequence ID" value="MBW3098799.1"/>
    <property type="molecule type" value="Genomic_DNA"/>
</dbReference>
<sequence length="207" mass="22977">MYVPSMFAEDRPEEIARLIAAYPLATLVAVVSGMPTAMHLPLLAAGSDRLIGHIALANDMHRTIAEDTPVLAVFRGEDSYVSPNWYLSKATDPRFVPTWNYQAVHVEGRIRFMHDVKFKRMVVGRLTRQFEKALNGEDAWRMADAPADYMDGMLDNIVGLEIAITSVAGKSKISQNRAPEDYDNVARQLEACGKADLAAAMRRTPRG</sequence>
<comment type="caution">
    <text evidence="1">The sequence shown here is derived from an EMBL/GenBank/DDBJ whole genome shotgun (WGS) entry which is preliminary data.</text>
</comment>
<dbReference type="Proteomes" id="UP001430804">
    <property type="component" value="Unassembled WGS sequence"/>
</dbReference>
<dbReference type="PANTHER" id="PTHR35802">
    <property type="entry name" value="PROTEASE SYNTHASE AND SPORULATION PROTEIN PAI 2"/>
    <property type="match status" value="1"/>
</dbReference>
<gene>
    <name evidence="1" type="ORF">KY465_16060</name>
</gene>
<keyword evidence="2" id="KW-1185">Reference proteome</keyword>
<dbReference type="Pfam" id="PF04299">
    <property type="entry name" value="FMN_bind_2"/>
    <property type="match status" value="1"/>
</dbReference>
<reference evidence="1" key="1">
    <citation type="submission" date="2021-07" db="EMBL/GenBank/DDBJ databases">
        <title>Pseudohoeflea marina sp. nov. a polyhydroxyalcanoate-producing bacterium.</title>
        <authorList>
            <person name="Zheng W."/>
            <person name="Yu S."/>
            <person name="Huang Y."/>
        </authorList>
    </citation>
    <scope>NUCLEOTIDE SEQUENCE</scope>
    <source>
        <strain evidence="1">DP4N28-3</strain>
    </source>
</reference>